<gene>
    <name evidence="2" type="ORF">SAMN05421854_104348</name>
</gene>
<evidence type="ECO:0000313" key="2">
    <source>
        <dbReference type="EMBL" id="SFP19778.1"/>
    </source>
</evidence>
<dbReference type="PANTHER" id="PTHR48094:SF22">
    <property type="entry name" value="DJ-1_PFPI DOMAIN-CONTAINING PROTEIN"/>
    <property type="match status" value="1"/>
</dbReference>
<dbReference type="InterPro" id="IPR029062">
    <property type="entry name" value="Class_I_gatase-like"/>
</dbReference>
<dbReference type="SUPFAM" id="SSF52317">
    <property type="entry name" value="Class I glutamine amidotransferase-like"/>
    <property type="match status" value="1"/>
</dbReference>
<dbReference type="CDD" id="cd03141">
    <property type="entry name" value="GATase1_Hsp31_like"/>
    <property type="match status" value="1"/>
</dbReference>
<dbReference type="GO" id="GO:0005737">
    <property type="term" value="C:cytoplasm"/>
    <property type="evidence" value="ECO:0007669"/>
    <property type="project" value="TreeGrafter"/>
</dbReference>
<organism evidence="2 3">
    <name type="scientific">Amycolatopsis rubida</name>
    <dbReference type="NCBI Taxonomy" id="112413"/>
    <lineage>
        <taxon>Bacteria</taxon>
        <taxon>Bacillati</taxon>
        <taxon>Actinomycetota</taxon>
        <taxon>Actinomycetes</taxon>
        <taxon>Pseudonocardiales</taxon>
        <taxon>Pseudonocardiaceae</taxon>
        <taxon>Amycolatopsis</taxon>
    </lineage>
</organism>
<dbReference type="RefSeq" id="WP_093574070.1">
    <property type="nucleotide sequence ID" value="NZ_FOWC01000004.1"/>
</dbReference>
<dbReference type="PANTHER" id="PTHR48094">
    <property type="entry name" value="PROTEIN/NUCLEIC ACID DEGLYCASE DJ-1-RELATED"/>
    <property type="match status" value="1"/>
</dbReference>
<evidence type="ECO:0000313" key="3">
    <source>
        <dbReference type="Proteomes" id="UP000199137"/>
    </source>
</evidence>
<dbReference type="GO" id="GO:0006508">
    <property type="term" value="P:proteolysis"/>
    <property type="evidence" value="ECO:0007669"/>
    <property type="project" value="UniProtKB-KW"/>
</dbReference>
<keyword evidence="2" id="KW-0378">Hydrolase</keyword>
<protein>
    <submittedName>
        <fullName evidence="2">Putative intracellular protease/amidase</fullName>
    </submittedName>
</protein>
<dbReference type="InterPro" id="IPR050325">
    <property type="entry name" value="Prot/Nucl_acid_deglycase"/>
</dbReference>
<dbReference type="GO" id="GO:0008233">
    <property type="term" value="F:peptidase activity"/>
    <property type="evidence" value="ECO:0007669"/>
    <property type="project" value="UniProtKB-KW"/>
</dbReference>
<dbReference type="EMBL" id="FOWC01000004">
    <property type="protein sequence ID" value="SFP19778.1"/>
    <property type="molecule type" value="Genomic_DNA"/>
</dbReference>
<feature type="domain" description="DJ-1/PfpI" evidence="1">
    <location>
        <begin position="30"/>
        <end position="230"/>
    </location>
</feature>
<dbReference type="STRING" id="112413.SAMN05421854_104348"/>
<dbReference type="InterPro" id="IPR002818">
    <property type="entry name" value="DJ-1/PfpI"/>
</dbReference>
<dbReference type="GO" id="GO:0019172">
    <property type="term" value="F:glyoxalase III activity"/>
    <property type="evidence" value="ECO:0007669"/>
    <property type="project" value="TreeGrafter"/>
</dbReference>
<evidence type="ECO:0000259" key="1">
    <source>
        <dbReference type="Pfam" id="PF01965"/>
    </source>
</evidence>
<reference evidence="3" key="1">
    <citation type="submission" date="2016-10" db="EMBL/GenBank/DDBJ databases">
        <authorList>
            <person name="Varghese N."/>
            <person name="Submissions S."/>
        </authorList>
    </citation>
    <scope>NUCLEOTIDE SEQUENCE [LARGE SCALE GENOMIC DNA]</scope>
    <source>
        <strain evidence="3">DSM 44637</strain>
    </source>
</reference>
<proteinExistence type="predicted"/>
<name>A0A1I5ND93_9PSEU</name>
<accession>A0A1I5ND93</accession>
<dbReference type="GO" id="GO:0019243">
    <property type="term" value="P:methylglyoxal catabolic process to D-lactate via S-lactoyl-glutathione"/>
    <property type="evidence" value="ECO:0007669"/>
    <property type="project" value="TreeGrafter"/>
</dbReference>
<dbReference type="Proteomes" id="UP000199137">
    <property type="component" value="Unassembled WGS sequence"/>
</dbReference>
<dbReference type="Gene3D" id="3.40.50.880">
    <property type="match status" value="1"/>
</dbReference>
<dbReference type="AlphaFoldDB" id="A0A1I5ND93"/>
<dbReference type="OrthoDB" id="9792284at2"/>
<dbReference type="Pfam" id="PF01965">
    <property type="entry name" value="DJ-1_PfpI"/>
    <property type="match status" value="1"/>
</dbReference>
<keyword evidence="2" id="KW-0645">Protease</keyword>
<sequence length="235" mass="24962">MTSVLLAVTGSDHWTFADGTKHPCGYWPEELAEPHRIFREAGLDITVATPGGVVPTADEAGFTPEMNNGSAETGQKLRGYLAGIAGELSTPKVLEEQHAGDFDVIFVPGGHGPMEDLAASPAFGALVREFADAGKPVAAVCHGPASLLPAKDDAGKWLFEGYQLTAFTNIEEGQVGYADRAAWLLEDRLKEYGATFSNADQPWGPHVVVDRGLYTGQNPASSQPLADRLVQDLTA</sequence>